<name>A0ABZ1BK93_9FIRM</name>
<comment type="subcellular location">
    <subcellularLocation>
        <location evidence="1">Cell membrane</location>
        <topology evidence="1">Single-pass membrane protein</topology>
    </subcellularLocation>
    <subcellularLocation>
        <location evidence="7">Cell membrane</location>
        <topology evidence="7">Single-pass type II membrane protein</topology>
    </subcellularLocation>
</comment>
<evidence type="ECO:0000256" key="2">
    <source>
        <dbReference type="ARBA" id="ARBA00005811"/>
    </source>
</evidence>
<evidence type="ECO:0000313" key="10">
    <source>
        <dbReference type="Proteomes" id="UP001333102"/>
    </source>
</evidence>
<reference evidence="10" key="1">
    <citation type="submission" date="2023-12" db="EMBL/GenBank/DDBJ databases">
        <title>Novel isolates from deep terrestrial aquifers shed light on the physiology and ecology of the class Limnochordia.</title>
        <authorList>
            <person name="Karnachuk O.V."/>
            <person name="Lukina A.P."/>
            <person name="Avakyan M.R."/>
            <person name="Kadnikov V."/>
            <person name="Begmatov S."/>
            <person name="Beletsky A.V."/>
            <person name="Mardanov A.V."/>
            <person name="Ravin N.V."/>
        </authorList>
    </citation>
    <scope>NUCLEOTIDE SEQUENCE [LARGE SCALE GENOMIC DNA]</scope>
    <source>
        <strain evidence="10">LN</strain>
    </source>
</reference>
<dbReference type="Gene3D" id="3.30.420.270">
    <property type="match status" value="1"/>
</dbReference>
<accession>A0ABZ1BK93</accession>
<dbReference type="Proteomes" id="UP001333102">
    <property type="component" value="Chromosome"/>
</dbReference>
<keyword evidence="10" id="KW-1185">Reference proteome</keyword>
<sequence>MAITRSRRHRPRVEIINMVDVMFFLLAFFMVFTTFRTNPSTLNLDLPRAVTATREAPSEVVVSIDRSGRYFLNGRAVSLAQMSTLVGDSVRRHPDQLVIVRADREVQYDRVVQAIDALRRAGAYRLGLAVQTSGASSP</sequence>
<dbReference type="InterPro" id="IPR003400">
    <property type="entry name" value="ExbD"/>
</dbReference>
<evidence type="ECO:0000256" key="4">
    <source>
        <dbReference type="ARBA" id="ARBA00022692"/>
    </source>
</evidence>
<keyword evidence="6 8" id="KW-0472">Membrane</keyword>
<dbReference type="EMBL" id="CP141614">
    <property type="protein sequence ID" value="WRP13284.1"/>
    <property type="molecule type" value="Genomic_DNA"/>
</dbReference>
<keyword evidence="3" id="KW-1003">Cell membrane</keyword>
<keyword evidence="4 7" id="KW-0812">Transmembrane</keyword>
<evidence type="ECO:0000256" key="6">
    <source>
        <dbReference type="ARBA" id="ARBA00023136"/>
    </source>
</evidence>
<gene>
    <name evidence="9" type="ORF">VLY81_07410</name>
</gene>
<organism evidence="9 10">
    <name type="scientific">Geochorda subterranea</name>
    <dbReference type="NCBI Taxonomy" id="3109564"/>
    <lineage>
        <taxon>Bacteria</taxon>
        <taxon>Bacillati</taxon>
        <taxon>Bacillota</taxon>
        <taxon>Limnochordia</taxon>
        <taxon>Limnochordales</taxon>
        <taxon>Geochordaceae</taxon>
        <taxon>Geochorda</taxon>
    </lineage>
</organism>
<evidence type="ECO:0000256" key="5">
    <source>
        <dbReference type="ARBA" id="ARBA00022989"/>
    </source>
</evidence>
<feature type="transmembrane region" description="Helical" evidence="8">
    <location>
        <begin position="15"/>
        <end position="35"/>
    </location>
</feature>
<keyword evidence="5 8" id="KW-1133">Transmembrane helix</keyword>
<evidence type="ECO:0000256" key="1">
    <source>
        <dbReference type="ARBA" id="ARBA00004162"/>
    </source>
</evidence>
<evidence type="ECO:0000256" key="3">
    <source>
        <dbReference type="ARBA" id="ARBA00022475"/>
    </source>
</evidence>
<dbReference type="PANTHER" id="PTHR30558:SF3">
    <property type="entry name" value="BIOPOLYMER TRANSPORT PROTEIN EXBD-RELATED"/>
    <property type="match status" value="1"/>
</dbReference>
<dbReference type="PANTHER" id="PTHR30558">
    <property type="entry name" value="EXBD MEMBRANE COMPONENT OF PMF-DRIVEN MACROMOLECULE IMPORT SYSTEM"/>
    <property type="match status" value="1"/>
</dbReference>
<keyword evidence="7" id="KW-0813">Transport</keyword>
<proteinExistence type="inferred from homology"/>
<evidence type="ECO:0000313" key="9">
    <source>
        <dbReference type="EMBL" id="WRP13284.1"/>
    </source>
</evidence>
<evidence type="ECO:0000256" key="8">
    <source>
        <dbReference type="SAM" id="Phobius"/>
    </source>
</evidence>
<keyword evidence="7" id="KW-0653">Protein transport</keyword>
<dbReference type="RefSeq" id="WP_324667529.1">
    <property type="nucleotide sequence ID" value="NZ_CP141614.1"/>
</dbReference>
<comment type="similarity">
    <text evidence="2 7">Belongs to the ExbD/TolR family.</text>
</comment>
<dbReference type="Pfam" id="PF02472">
    <property type="entry name" value="ExbD"/>
    <property type="match status" value="1"/>
</dbReference>
<protein>
    <submittedName>
        <fullName evidence="9">Biopolymer transporter ExbD</fullName>
    </submittedName>
</protein>
<evidence type="ECO:0000256" key="7">
    <source>
        <dbReference type="RuleBase" id="RU003879"/>
    </source>
</evidence>